<gene>
    <name evidence="1" type="ORF">GRI94_06810</name>
</gene>
<sequence>MSEIAFFDEALDPAFARALVLDARRQLDQGSREWFTNFTWSEKIRRASHPVLIRTYDPRQVAMICQQLEAKGVIEPGHEWRVTNTAWTRLAYIPWHNDTKHAEAVTVYLNEEWDPDWGGLFLWRDGANGAIHAKEPLFNTALRNSGAVLHATTPVMLDAPEPRFTVQLFRQDRD</sequence>
<dbReference type="Proteomes" id="UP000446786">
    <property type="component" value="Unassembled WGS sequence"/>
</dbReference>
<dbReference type="Gene3D" id="2.60.120.620">
    <property type="entry name" value="q2cbj1_9rhob like domain"/>
    <property type="match status" value="1"/>
</dbReference>
<comment type="caution">
    <text evidence="1">The sequence shown here is derived from an EMBL/GenBank/DDBJ whole genome shotgun (WGS) entry which is preliminary data.</text>
</comment>
<dbReference type="OrthoDB" id="9783171at2"/>
<keyword evidence="2" id="KW-1185">Reference proteome</keyword>
<organism evidence="1 2">
    <name type="scientific">Parerythrobacter jejuensis</name>
    <dbReference type="NCBI Taxonomy" id="795812"/>
    <lineage>
        <taxon>Bacteria</taxon>
        <taxon>Pseudomonadati</taxon>
        <taxon>Pseudomonadota</taxon>
        <taxon>Alphaproteobacteria</taxon>
        <taxon>Sphingomonadales</taxon>
        <taxon>Erythrobacteraceae</taxon>
        <taxon>Parerythrobacter</taxon>
    </lineage>
</organism>
<accession>A0A845AQ08</accession>
<proteinExistence type="predicted"/>
<name>A0A845AQ08_9SPHN</name>
<evidence type="ECO:0008006" key="3">
    <source>
        <dbReference type="Google" id="ProtNLM"/>
    </source>
</evidence>
<dbReference type="EMBL" id="WTYE01000001">
    <property type="protein sequence ID" value="MXP31529.1"/>
    <property type="molecule type" value="Genomic_DNA"/>
</dbReference>
<reference evidence="1 2" key="1">
    <citation type="submission" date="2019-12" db="EMBL/GenBank/DDBJ databases">
        <title>Genomic-based taxomic classification of the family Erythrobacteraceae.</title>
        <authorList>
            <person name="Xu L."/>
        </authorList>
    </citation>
    <scope>NUCLEOTIDE SEQUENCE [LARGE SCALE GENOMIC DNA]</scope>
    <source>
        <strain evidence="1 2">JCM 16677</strain>
    </source>
</reference>
<dbReference type="AlphaFoldDB" id="A0A845AQ08"/>
<evidence type="ECO:0000313" key="2">
    <source>
        <dbReference type="Proteomes" id="UP000446786"/>
    </source>
</evidence>
<protein>
    <recommendedName>
        <fullName evidence="3">Prolyl 4-hydroxylase alpha subunit Fe(2+) 2OG dioxygenase domain-containing protein</fullName>
    </recommendedName>
</protein>
<dbReference type="RefSeq" id="WP_160778957.1">
    <property type="nucleotide sequence ID" value="NZ_BAAAZF010000001.1"/>
</dbReference>
<evidence type="ECO:0000313" key="1">
    <source>
        <dbReference type="EMBL" id="MXP31529.1"/>
    </source>
</evidence>